<dbReference type="AlphaFoldDB" id="A0AAU7KC40"/>
<sequence>MTVIESTVEVNKPVAEVYAFLTNMNNHQQLMPENIYNWESTEDDARFTIQNMAKLAISISSRVENREITAIPSEKAPFDVELKWTVTDNGNGTTTAKHIISADLNMMMKMLASGPLQKLADHQTGKLKEILG</sequence>
<dbReference type="SUPFAM" id="SSF55961">
    <property type="entry name" value="Bet v1-like"/>
    <property type="match status" value="1"/>
</dbReference>
<dbReference type="CDD" id="cd07812">
    <property type="entry name" value="SRPBCC"/>
    <property type="match status" value="1"/>
</dbReference>
<accession>A0AAU7KC40</accession>
<proteinExistence type="predicted"/>
<protein>
    <submittedName>
        <fullName evidence="1">SRPBCC family protein</fullName>
    </submittedName>
</protein>
<gene>
    <name evidence="1" type="ORF">ABEG20_10430</name>
</gene>
<dbReference type="RefSeq" id="WP_406827315.1">
    <property type="nucleotide sequence ID" value="NZ_CP157485.1"/>
</dbReference>
<dbReference type="InterPro" id="IPR023393">
    <property type="entry name" value="START-like_dom_sf"/>
</dbReference>
<dbReference type="EMBL" id="CP157485">
    <property type="protein sequence ID" value="XBO50015.1"/>
    <property type="molecule type" value="Genomic_DNA"/>
</dbReference>
<reference evidence="1" key="1">
    <citation type="submission" date="2024-05" db="EMBL/GenBank/DDBJ databases">
        <authorList>
            <person name="Kim S."/>
            <person name="Heo J."/>
            <person name="Choi H."/>
            <person name="Choi Y."/>
            <person name="Kwon S.-W."/>
            <person name="Kim Y."/>
        </authorList>
    </citation>
    <scope>NUCLEOTIDE SEQUENCE</scope>
    <source>
        <strain evidence="1">KACC 23697</strain>
    </source>
</reference>
<organism evidence="1">
    <name type="scientific">Pedobacter sp. KACC 23697</name>
    <dbReference type="NCBI Taxonomy" id="3149230"/>
    <lineage>
        <taxon>Bacteria</taxon>
        <taxon>Pseudomonadati</taxon>
        <taxon>Bacteroidota</taxon>
        <taxon>Sphingobacteriia</taxon>
        <taxon>Sphingobacteriales</taxon>
        <taxon>Sphingobacteriaceae</taxon>
        <taxon>Pedobacter</taxon>
    </lineage>
</organism>
<evidence type="ECO:0000313" key="1">
    <source>
        <dbReference type="EMBL" id="XBO50015.1"/>
    </source>
</evidence>
<dbReference type="Gene3D" id="3.30.530.20">
    <property type="match status" value="1"/>
</dbReference>
<name>A0AAU7KC40_9SPHI</name>